<organism evidence="2 3">
    <name type="scientific">Toxoplasma gondii RUB</name>
    <dbReference type="NCBI Taxonomy" id="935652"/>
    <lineage>
        <taxon>Eukaryota</taxon>
        <taxon>Sar</taxon>
        <taxon>Alveolata</taxon>
        <taxon>Apicomplexa</taxon>
        <taxon>Conoidasida</taxon>
        <taxon>Coccidia</taxon>
        <taxon>Eucoccidiorida</taxon>
        <taxon>Eimeriorina</taxon>
        <taxon>Sarcocystidae</taxon>
        <taxon>Toxoplasma</taxon>
    </lineage>
</organism>
<protein>
    <submittedName>
        <fullName evidence="2">Uncharacterized protein</fullName>
    </submittedName>
</protein>
<feature type="compositionally biased region" description="Pro residues" evidence="1">
    <location>
        <begin position="693"/>
        <end position="702"/>
    </location>
</feature>
<feature type="region of interest" description="Disordered" evidence="1">
    <location>
        <begin position="562"/>
        <end position="589"/>
    </location>
</feature>
<evidence type="ECO:0000256" key="1">
    <source>
        <dbReference type="SAM" id="MobiDB-lite"/>
    </source>
</evidence>
<dbReference type="VEuPathDB" id="ToxoDB:TGRUB_291350"/>
<feature type="region of interest" description="Disordered" evidence="1">
    <location>
        <begin position="687"/>
        <end position="711"/>
    </location>
</feature>
<sequence>MSLETRRCCTCGVSHGFRKMRSPQRVLPAFSLVPASCLSRPSLICPLAAVSSSFCKSSLPSLASRSSSSVPLLPPQLPRNAFLACQRHSFSRLSGEAREPVAETRLQATPADPHTGRSYTASTRSWQLWGLRSAPPFSDGKDGSMLGLPGRLSLRLLATSRLRNLAAIDSRETPRTARGVAGLLLRLKWHNSLHASGRPSAELRPHSLLASLAPSEGAPRSAPSARGREEDWEALLKETYLLLPQMKAGEAAEAAYLVATTYESGKGVEDKQEVPIELIKALLVHVLQQDPARNLSPVALHRFLRVSALFPHAAHRGLLEELAATLARRNRHFSVTSLQLLAEDFSSCFLPGFHPLFLSIAEHLVASNRRGGEGACRSSSSRQRTRATETAADGQTEGLADGPDAKANDAEGEEAGGEGENRKLRRGEHPPRFVKEKEDALTATHACFFFNSYSRTNCRPPQFFQLLSDSIEEHLEALHRMQFACGESAPDRLSFSILALGLKGMASCDFQPSGDFVRVAGDLVVAYVTSPEASVLHQPGEKVDTKSLLRALTFFCKARPLSLSSSSPLSSSPPLSSSRHATLGPSSGFPVSSSTSTLSAVPPSDASPADSPVFQIAAFLTEKLPLDAFCADDLADLSGAVRCIDTFLLSVVSPQSLDLLLRQLGEGVQGSQSLPDGLDVIPASSTAREIRHPPPSPSPLPSASPSRSSSPAVLSEVPAPLCIWLRLYKRLQDRFLSLLKLHLSNLHPFQRISILDQMLSTSAFFPPESKRPPKHPSLLLSLKSISQLPRRAAQPRETEPAAPQTPAPPDRRQESKGDASSSQESVPPHSSSCQAPPALSPALVSLLRSIYYRLASLNLRLLSLLMASLHGLHFSHQGPYAPSRTQQLCAPHKKDVHWANAFLHIIGREGMRKAGSATPEEMAEFLLRYYVDLESFDVCIEPLTFYLEKMAMLHNARPLPPCVLDALAVTLQAASRTPQGPAALQALPERAYAFVETLTRRQCVGL</sequence>
<gene>
    <name evidence="2" type="ORF">TGRUB_291350</name>
</gene>
<accession>A0A086M1U6</accession>
<feature type="compositionally biased region" description="Low complexity" evidence="1">
    <location>
        <begin position="375"/>
        <end position="392"/>
    </location>
</feature>
<feature type="compositionally biased region" description="Low complexity" evidence="1">
    <location>
        <begin position="820"/>
        <end position="836"/>
    </location>
</feature>
<proteinExistence type="predicted"/>
<comment type="caution">
    <text evidence="2">The sequence shown here is derived from an EMBL/GenBank/DDBJ whole genome shotgun (WGS) entry which is preliminary data.</text>
</comment>
<feature type="compositionally biased region" description="Basic and acidic residues" evidence="1">
    <location>
        <begin position="419"/>
        <end position="433"/>
    </location>
</feature>
<feature type="region of interest" description="Disordered" evidence="1">
    <location>
        <begin position="371"/>
        <end position="433"/>
    </location>
</feature>
<dbReference type="AlphaFoldDB" id="A0A086M1U6"/>
<name>A0A086M1U6_TOXGO</name>
<dbReference type="Proteomes" id="UP000028834">
    <property type="component" value="Unassembled WGS sequence"/>
</dbReference>
<reference evidence="2 3" key="1">
    <citation type="submission" date="2014-05" db="EMBL/GenBank/DDBJ databases">
        <authorList>
            <person name="Sibley D."/>
            <person name="Venepally P."/>
            <person name="Karamycheva S."/>
            <person name="Hadjithomas M."/>
            <person name="Khan A."/>
            <person name="Brunk B."/>
            <person name="Roos D."/>
            <person name="Caler E."/>
            <person name="Lorenzi H."/>
        </authorList>
    </citation>
    <scope>NUCLEOTIDE SEQUENCE [LARGE SCALE GENOMIC DNA]</scope>
    <source>
        <strain evidence="2 3">RUB</strain>
    </source>
</reference>
<evidence type="ECO:0000313" key="2">
    <source>
        <dbReference type="EMBL" id="KFG62864.1"/>
    </source>
</evidence>
<feature type="region of interest" description="Disordered" evidence="1">
    <location>
        <begin position="789"/>
        <end position="836"/>
    </location>
</feature>
<dbReference type="EMBL" id="AFYV02001131">
    <property type="protein sequence ID" value="KFG62864.1"/>
    <property type="molecule type" value="Genomic_DNA"/>
</dbReference>
<dbReference type="OrthoDB" id="332428at2759"/>
<evidence type="ECO:0000313" key="3">
    <source>
        <dbReference type="Proteomes" id="UP000028834"/>
    </source>
</evidence>